<dbReference type="Pfam" id="PF05128">
    <property type="entry name" value="DUF697"/>
    <property type="match status" value="1"/>
</dbReference>
<dbReference type="Pfam" id="PF01926">
    <property type="entry name" value="MMR_HSR1"/>
    <property type="match status" value="1"/>
</dbReference>
<gene>
    <name evidence="6" type="ORF">ACFODZ_13790</name>
</gene>
<dbReference type="NCBIfam" id="TIGR00231">
    <property type="entry name" value="small_GTP"/>
    <property type="match status" value="1"/>
</dbReference>
<dbReference type="EMBL" id="JBHRTS010000007">
    <property type="protein sequence ID" value="MFC3195320.1"/>
    <property type="molecule type" value="Genomic_DNA"/>
</dbReference>
<dbReference type="SUPFAM" id="SSF52540">
    <property type="entry name" value="P-loop containing nucleoside triphosphate hydrolases"/>
    <property type="match status" value="1"/>
</dbReference>
<dbReference type="CDD" id="cd00880">
    <property type="entry name" value="Era_like"/>
    <property type="match status" value="1"/>
</dbReference>
<comment type="subcellular location">
    <subcellularLocation>
        <location evidence="1">Membrane</location>
        <topology evidence="1">Multi-pass membrane protein</topology>
    </subcellularLocation>
</comment>
<keyword evidence="3" id="KW-1133">Transmembrane helix</keyword>
<dbReference type="Proteomes" id="UP001595533">
    <property type="component" value="Unassembled WGS sequence"/>
</dbReference>
<dbReference type="InterPro" id="IPR006073">
    <property type="entry name" value="GTP-bd"/>
</dbReference>
<feature type="domain" description="G" evidence="5">
    <location>
        <begin position="89"/>
        <end position="199"/>
    </location>
</feature>
<proteinExistence type="predicted"/>
<dbReference type="RefSeq" id="WP_077411582.1">
    <property type="nucleotide sequence ID" value="NZ_JBHRTS010000007.1"/>
</dbReference>
<sequence length="463" mass="50887">MAHPKNWLKSWRKWRSKSAARKKPEIKNHTAQVATQDDAAAGLNEQALSSLRQLLHDPKIPSQVRAQLKTEYQNIERLIDKLENEQVHIVAFGKVSTGKSSLLNAISGQPHFTVSPLHGETKHTDYLDWPSYRQQSVVLIDTPGTDEFAGEEREQMAQQAASQADVILFVLDGDLSESQKAQLDIIAQPNKPIIVVLNKADLYTHDEIERIKASIKAKTSHISTRIVAVSADPRARTVIVRLPDGSEQQKTEHPPAHIEELKELIWEMLSQDGKTITALNASLFAGQVSDDIARKVIEVRHSAGQKIIRTYCMAKGIGVAFNPIPVADLLFAAGLDVAMIRQLSKLYGLSLGKVEATKLTTTIMAQLAVLMGAVWGVNLLSSAMKTVSAGLSTTLTATAQGSLAYYATYLVGQIAEHYFVQGNSWGKEGPKTVAKRIVNSLDRNSILLEAREQILKSLNRKSG</sequence>
<dbReference type="InterPro" id="IPR005225">
    <property type="entry name" value="Small_GTP-bd"/>
</dbReference>
<evidence type="ECO:0000313" key="6">
    <source>
        <dbReference type="EMBL" id="MFC3195320.1"/>
    </source>
</evidence>
<evidence type="ECO:0000256" key="3">
    <source>
        <dbReference type="ARBA" id="ARBA00022989"/>
    </source>
</evidence>
<dbReference type="Gene3D" id="3.40.50.300">
    <property type="entry name" value="P-loop containing nucleotide triphosphate hydrolases"/>
    <property type="match status" value="1"/>
</dbReference>
<comment type="caution">
    <text evidence="6">The sequence shown here is derived from an EMBL/GenBank/DDBJ whole genome shotgun (WGS) entry which is preliminary data.</text>
</comment>
<dbReference type="PANTHER" id="PTHR42714">
    <property type="entry name" value="TRNA MODIFICATION GTPASE GTPBP3"/>
    <property type="match status" value="1"/>
</dbReference>
<dbReference type="InterPro" id="IPR021147">
    <property type="entry name" value="DUF697"/>
</dbReference>
<protein>
    <submittedName>
        <fullName evidence="6">DUF697 domain-containing protein</fullName>
    </submittedName>
</protein>
<organism evidence="6 7">
    <name type="scientific">Marinicella sediminis</name>
    <dbReference type="NCBI Taxonomy" id="1792834"/>
    <lineage>
        <taxon>Bacteria</taxon>
        <taxon>Pseudomonadati</taxon>
        <taxon>Pseudomonadota</taxon>
        <taxon>Gammaproteobacteria</taxon>
        <taxon>Lysobacterales</taxon>
        <taxon>Marinicellaceae</taxon>
        <taxon>Marinicella</taxon>
    </lineage>
</organism>
<keyword evidence="2" id="KW-0812">Transmembrane</keyword>
<evidence type="ECO:0000256" key="4">
    <source>
        <dbReference type="ARBA" id="ARBA00023136"/>
    </source>
</evidence>
<dbReference type="InterPro" id="IPR027417">
    <property type="entry name" value="P-loop_NTPase"/>
</dbReference>
<keyword evidence="7" id="KW-1185">Reference proteome</keyword>
<accession>A0ABV7JB22</accession>
<evidence type="ECO:0000313" key="7">
    <source>
        <dbReference type="Proteomes" id="UP001595533"/>
    </source>
</evidence>
<name>A0ABV7JB22_9GAMM</name>
<evidence type="ECO:0000256" key="1">
    <source>
        <dbReference type="ARBA" id="ARBA00004141"/>
    </source>
</evidence>
<evidence type="ECO:0000259" key="5">
    <source>
        <dbReference type="Pfam" id="PF01926"/>
    </source>
</evidence>
<keyword evidence="4" id="KW-0472">Membrane</keyword>
<dbReference type="PANTHER" id="PTHR42714:SF6">
    <property type="entry name" value="TRANSLATION INITIATION FACTOR IF-2"/>
    <property type="match status" value="1"/>
</dbReference>
<reference evidence="7" key="1">
    <citation type="journal article" date="2019" name="Int. J. Syst. Evol. Microbiol.">
        <title>The Global Catalogue of Microorganisms (GCM) 10K type strain sequencing project: providing services to taxonomists for standard genome sequencing and annotation.</title>
        <authorList>
            <consortium name="The Broad Institute Genomics Platform"/>
            <consortium name="The Broad Institute Genome Sequencing Center for Infectious Disease"/>
            <person name="Wu L."/>
            <person name="Ma J."/>
        </authorList>
    </citation>
    <scope>NUCLEOTIDE SEQUENCE [LARGE SCALE GENOMIC DNA]</scope>
    <source>
        <strain evidence="7">KCTC 42953</strain>
    </source>
</reference>
<evidence type="ECO:0000256" key="2">
    <source>
        <dbReference type="ARBA" id="ARBA00022692"/>
    </source>
</evidence>